<dbReference type="Gene3D" id="3.20.20.80">
    <property type="entry name" value="Glycosidases"/>
    <property type="match status" value="1"/>
</dbReference>
<keyword evidence="4" id="KW-1185">Reference proteome</keyword>
<sequence>MYREMIELKKDNPDLKVLLAVGGYNHGTDRFLAVAQSNTTIDMFASNSIHLLRHYGFDGLDISWQWPDPPTRSIFQTFVERMRHAFDNETVAQDLKRLILSVTVSADTILLDTVYQPDQISRLVDFVLLMTFDFFAYGRVVQLAAASQHNMGDAFNVGAPSGPYTHCPGILAYYEICEKVAEGWTSDFLVDSREPYAYSTSTLRWVCYDDPASFKTKALYVMSEELAGAMVWSLDLDDFSSHGCSDGRFPLISQLKNVFQSAEPSTPQTPSSTTATSATLSPTTPPPGADSTTAQH</sequence>
<feature type="non-terminal residue" evidence="3">
    <location>
        <position position="296"/>
    </location>
</feature>
<dbReference type="InterPro" id="IPR050314">
    <property type="entry name" value="Glycosyl_Hydrlase_18"/>
</dbReference>
<evidence type="ECO:0000313" key="4">
    <source>
        <dbReference type="Proteomes" id="UP001519460"/>
    </source>
</evidence>
<accession>A0ABD0LRX4</accession>
<dbReference type="InterPro" id="IPR017853">
    <property type="entry name" value="GH"/>
</dbReference>
<feature type="compositionally biased region" description="Low complexity" evidence="1">
    <location>
        <begin position="261"/>
        <end position="282"/>
    </location>
</feature>
<dbReference type="Proteomes" id="UP001519460">
    <property type="component" value="Unassembled WGS sequence"/>
</dbReference>
<dbReference type="PANTHER" id="PTHR11177:SF317">
    <property type="entry name" value="CHITINASE 12-RELATED"/>
    <property type="match status" value="1"/>
</dbReference>
<dbReference type="PROSITE" id="PS51910">
    <property type="entry name" value="GH18_2"/>
    <property type="match status" value="1"/>
</dbReference>
<reference evidence="3 4" key="1">
    <citation type="journal article" date="2023" name="Sci. Data">
        <title>Genome assembly of the Korean intertidal mud-creeper Batillaria attramentaria.</title>
        <authorList>
            <person name="Patra A.K."/>
            <person name="Ho P.T."/>
            <person name="Jun S."/>
            <person name="Lee S.J."/>
            <person name="Kim Y."/>
            <person name="Won Y.J."/>
        </authorList>
    </citation>
    <scope>NUCLEOTIDE SEQUENCE [LARGE SCALE GENOMIC DNA]</scope>
    <source>
        <strain evidence="3">Wonlab-2016</strain>
    </source>
</reference>
<comment type="caution">
    <text evidence="3">The sequence shown here is derived from an EMBL/GenBank/DDBJ whole genome shotgun (WGS) entry which is preliminary data.</text>
</comment>
<evidence type="ECO:0000256" key="1">
    <source>
        <dbReference type="SAM" id="MobiDB-lite"/>
    </source>
</evidence>
<gene>
    <name evidence="3" type="ORF">BaRGS_00006253</name>
</gene>
<dbReference type="InterPro" id="IPR011583">
    <property type="entry name" value="Chitinase_II/V-like_cat"/>
</dbReference>
<dbReference type="Pfam" id="PF00704">
    <property type="entry name" value="Glyco_hydro_18"/>
    <property type="match status" value="1"/>
</dbReference>
<dbReference type="EMBL" id="JACVVK020000026">
    <property type="protein sequence ID" value="KAK7502300.1"/>
    <property type="molecule type" value="Genomic_DNA"/>
</dbReference>
<feature type="region of interest" description="Disordered" evidence="1">
    <location>
        <begin position="260"/>
        <end position="296"/>
    </location>
</feature>
<dbReference type="AlphaFoldDB" id="A0ABD0LRX4"/>
<feature type="domain" description="GH18" evidence="2">
    <location>
        <begin position="1"/>
        <end position="262"/>
    </location>
</feature>
<protein>
    <recommendedName>
        <fullName evidence="2">GH18 domain-containing protein</fullName>
    </recommendedName>
</protein>
<proteinExistence type="predicted"/>
<evidence type="ECO:0000313" key="3">
    <source>
        <dbReference type="EMBL" id="KAK7502300.1"/>
    </source>
</evidence>
<dbReference type="SUPFAM" id="SSF54556">
    <property type="entry name" value="Chitinase insertion domain"/>
    <property type="match status" value="1"/>
</dbReference>
<dbReference type="InterPro" id="IPR029070">
    <property type="entry name" value="Chitinase_insertion_sf"/>
</dbReference>
<dbReference type="SUPFAM" id="SSF51445">
    <property type="entry name" value="(Trans)glycosidases"/>
    <property type="match status" value="1"/>
</dbReference>
<dbReference type="PANTHER" id="PTHR11177">
    <property type="entry name" value="CHITINASE"/>
    <property type="match status" value="1"/>
</dbReference>
<name>A0ABD0LRX4_9CAEN</name>
<evidence type="ECO:0000259" key="2">
    <source>
        <dbReference type="PROSITE" id="PS51910"/>
    </source>
</evidence>
<organism evidence="3 4">
    <name type="scientific">Batillaria attramentaria</name>
    <dbReference type="NCBI Taxonomy" id="370345"/>
    <lineage>
        <taxon>Eukaryota</taxon>
        <taxon>Metazoa</taxon>
        <taxon>Spiralia</taxon>
        <taxon>Lophotrochozoa</taxon>
        <taxon>Mollusca</taxon>
        <taxon>Gastropoda</taxon>
        <taxon>Caenogastropoda</taxon>
        <taxon>Sorbeoconcha</taxon>
        <taxon>Cerithioidea</taxon>
        <taxon>Batillariidae</taxon>
        <taxon>Batillaria</taxon>
    </lineage>
</organism>
<dbReference type="SMART" id="SM00636">
    <property type="entry name" value="Glyco_18"/>
    <property type="match status" value="1"/>
</dbReference>
<dbReference type="InterPro" id="IPR001223">
    <property type="entry name" value="Glyco_hydro18_cat"/>
</dbReference>